<comment type="caution">
    <text evidence="1">The sequence shown here is derived from an EMBL/GenBank/DDBJ whole genome shotgun (WGS) entry which is preliminary data.</text>
</comment>
<reference evidence="1 2" key="1">
    <citation type="journal article" date="2016" name="Nat. Commun.">
        <title>Thousands of microbial genomes shed light on interconnected biogeochemical processes in an aquifer system.</title>
        <authorList>
            <person name="Anantharaman K."/>
            <person name="Brown C.T."/>
            <person name="Hug L.A."/>
            <person name="Sharon I."/>
            <person name="Castelle C.J."/>
            <person name="Probst A.J."/>
            <person name="Thomas B.C."/>
            <person name="Singh A."/>
            <person name="Wilkins M.J."/>
            <person name="Karaoz U."/>
            <person name="Brodie E.L."/>
            <person name="Williams K.H."/>
            <person name="Hubbard S.S."/>
            <person name="Banfield J.F."/>
        </authorList>
    </citation>
    <scope>NUCLEOTIDE SEQUENCE [LARGE SCALE GENOMIC DNA]</scope>
</reference>
<dbReference type="EMBL" id="MGJY01000022">
    <property type="protein sequence ID" value="OGN15966.1"/>
    <property type="molecule type" value="Genomic_DNA"/>
</dbReference>
<evidence type="ECO:0000313" key="2">
    <source>
        <dbReference type="Proteomes" id="UP000177796"/>
    </source>
</evidence>
<dbReference type="AlphaFoldDB" id="A0A1F8FU36"/>
<dbReference type="Gene3D" id="2.60.40.420">
    <property type="entry name" value="Cupredoxins - blue copper proteins"/>
    <property type="match status" value="1"/>
</dbReference>
<gene>
    <name evidence="1" type="ORF">A3C81_01510</name>
</gene>
<protein>
    <submittedName>
        <fullName evidence="1">Uncharacterized protein</fullName>
    </submittedName>
</protein>
<dbReference type="Proteomes" id="UP000177796">
    <property type="component" value="Unassembled WGS sequence"/>
</dbReference>
<dbReference type="InterPro" id="IPR008972">
    <property type="entry name" value="Cupredoxin"/>
</dbReference>
<organism evidence="1 2">
    <name type="scientific">Candidatus Yanofskybacteria bacterium RIFCSPHIGHO2_02_FULL_46_19</name>
    <dbReference type="NCBI Taxonomy" id="1802684"/>
    <lineage>
        <taxon>Bacteria</taxon>
        <taxon>Candidatus Yanofskyibacteriota</taxon>
    </lineage>
</organism>
<proteinExistence type="predicted"/>
<accession>A0A1F8FU36</accession>
<evidence type="ECO:0000313" key="1">
    <source>
        <dbReference type="EMBL" id="OGN15966.1"/>
    </source>
</evidence>
<name>A0A1F8FU36_9BACT</name>
<sequence>MSTKIIMGILVLGVFVAGMVYFSRSAVAPTNGASVTGANSVSSTMPVPGNADAEEYIVQSQEDTKEVVVEMTSVGFSPSSVAVKKGTMVIFINKDSRLRWPASAVHPMHLCYPGFDSLDSVAPGDSFSFTASVAKTCGFHDHLNPGLRGTLIVTE</sequence>
<dbReference type="SUPFAM" id="SSF49503">
    <property type="entry name" value="Cupredoxins"/>
    <property type="match status" value="1"/>
</dbReference>